<dbReference type="InterPro" id="IPR036086">
    <property type="entry name" value="ParB/Sulfiredoxin_sf"/>
</dbReference>
<keyword evidence="4" id="KW-1185">Reference proteome</keyword>
<dbReference type="Gene3D" id="3.90.1530.10">
    <property type="entry name" value="Conserved hypothetical protein from pyrococcus furiosus pfu- 392566-001, ParB domain"/>
    <property type="match status" value="1"/>
</dbReference>
<dbReference type="PANTHER" id="PTHR33375:SF1">
    <property type="entry name" value="CHROMOSOME-PARTITIONING PROTEIN PARB-RELATED"/>
    <property type="match status" value="1"/>
</dbReference>
<protein>
    <submittedName>
        <fullName evidence="3">ParB N-terminal domain-containing protein</fullName>
    </submittedName>
</protein>
<evidence type="ECO:0000256" key="1">
    <source>
        <dbReference type="SAM" id="Coils"/>
    </source>
</evidence>
<proteinExistence type="predicted"/>
<dbReference type="EMBL" id="JADEWN010000008">
    <property type="protein sequence ID" value="MBE9189729.1"/>
    <property type="molecule type" value="Genomic_DNA"/>
</dbReference>
<dbReference type="InterPro" id="IPR003115">
    <property type="entry name" value="ParB_N"/>
</dbReference>
<feature type="coiled-coil region" evidence="1">
    <location>
        <begin position="191"/>
        <end position="245"/>
    </location>
</feature>
<dbReference type="PANTHER" id="PTHR33375">
    <property type="entry name" value="CHROMOSOME-PARTITIONING PROTEIN PARB-RELATED"/>
    <property type="match status" value="1"/>
</dbReference>
<dbReference type="SUPFAM" id="SSF53335">
    <property type="entry name" value="S-adenosyl-L-methionine-dependent methyltransferases"/>
    <property type="match status" value="1"/>
</dbReference>
<organism evidence="3 4">
    <name type="scientific">Gloeocapsopsis crepidinum LEGE 06123</name>
    <dbReference type="NCBI Taxonomy" id="588587"/>
    <lineage>
        <taxon>Bacteria</taxon>
        <taxon>Bacillati</taxon>
        <taxon>Cyanobacteriota</taxon>
        <taxon>Cyanophyceae</taxon>
        <taxon>Oscillatoriophycideae</taxon>
        <taxon>Chroococcales</taxon>
        <taxon>Chroococcaceae</taxon>
        <taxon>Gloeocapsopsis</taxon>
    </lineage>
</organism>
<dbReference type="Proteomes" id="UP000651156">
    <property type="component" value="Unassembled WGS sequence"/>
</dbReference>
<dbReference type="InterPro" id="IPR050336">
    <property type="entry name" value="Chromosome_partition/occlusion"/>
</dbReference>
<reference evidence="3 4" key="1">
    <citation type="submission" date="2020-10" db="EMBL/GenBank/DDBJ databases">
        <authorList>
            <person name="Castelo-Branco R."/>
            <person name="Eusebio N."/>
            <person name="Adriana R."/>
            <person name="Vieira A."/>
            <person name="Brugerolle De Fraissinette N."/>
            <person name="Rezende De Castro R."/>
            <person name="Schneider M.P."/>
            <person name="Vasconcelos V."/>
            <person name="Leao P.N."/>
        </authorList>
    </citation>
    <scope>NUCLEOTIDE SEQUENCE [LARGE SCALE GENOMIC DNA]</scope>
    <source>
        <strain evidence="3 4">LEGE 06123</strain>
    </source>
</reference>
<dbReference type="Gene3D" id="3.40.50.150">
    <property type="entry name" value="Vaccinia Virus protein VP39"/>
    <property type="match status" value="1"/>
</dbReference>
<dbReference type="SMART" id="SM00470">
    <property type="entry name" value="ParB"/>
    <property type="match status" value="1"/>
</dbReference>
<dbReference type="RefSeq" id="WP_193930963.1">
    <property type="nucleotide sequence ID" value="NZ_CAWPMZ010000139.1"/>
</dbReference>
<sequence>MPIVAIAQIKVGINRRPIKQQKVIELIESIQANGLLNPITVDQNLTLIAGLHRLTACKMLGLEKIECNIINCADSAHARLAEIDENLIRSELDALERAELWLERDRILDSLQLRAKPGDNQYTYKSSKGSETISPPPKTTFELAQAVGYTERTFQQGKQIAKSILPEVKEAIKGTALAKSTTALLKVARAGSKEREEAEKAEKAIKEAQLQQEELQHKARLAEAARTKQRELQLLTLRNVAAQKEAKLKKKPRKELSPLTREITAQDVLNTQPGDQWLLARHLVYCGDTASDEFIRCLPSHAALAIATPSTIWQHDYLVDEARIVAVLRSAGHIHQFCTQQRMPFQYELLIGSIYVALFSYSALTEPQQPIAIEGVEGIVAFLISLYSNAGNFVIAPFIGHGEALICCERMGRICFTGDLESQRVSQAIARWQQWTGKQVNRGN</sequence>
<evidence type="ECO:0000313" key="3">
    <source>
        <dbReference type="EMBL" id="MBE9189729.1"/>
    </source>
</evidence>
<comment type="caution">
    <text evidence="3">The sequence shown here is derived from an EMBL/GenBank/DDBJ whole genome shotgun (WGS) entry which is preliminary data.</text>
</comment>
<feature type="domain" description="ParB-like N-terminal" evidence="2">
    <location>
        <begin position="2"/>
        <end position="87"/>
    </location>
</feature>
<evidence type="ECO:0000313" key="4">
    <source>
        <dbReference type="Proteomes" id="UP000651156"/>
    </source>
</evidence>
<accession>A0ABR9UN79</accession>
<evidence type="ECO:0000259" key="2">
    <source>
        <dbReference type="SMART" id="SM00470"/>
    </source>
</evidence>
<name>A0ABR9UN79_9CHRO</name>
<keyword evidence="1" id="KW-0175">Coiled coil</keyword>
<dbReference type="CDD" id="cd16409">
    <property type="entry name" value="ParB_N_like"/>
    <property type="match status" value="1"/>
</dbReference>
<dbReference type="InterPro" id="IPR029063">
    <property type="entry name" value="SAM-dependent_MTases_sf"/>
</dbReference>
<dbReference type="SUPFAM" id="SSF110849">
    <property type="entry name" value="ParB/Sulfiredoxin"/>
    <property type="match status" value="1"/>
</dbReference>
<gene>
    <name evidence="3" type="ORF">IQ230_04980</name>
</gene>
<dbReference type="Pfam" id="PF02195">
    <property type="entry name" value="ParB_N"/>
    <property type="match status" value="1"/>
</dbReference>